<keyword evidence="3" id="KW-1185">Reference proteome</keyword>
<comment type="caution">
    <text evidence="2">The sequence shown here is derived from an EMBL/GenBank/DDBJ whole genome shotgun (WGS) entry which is preliminary data.</text>
</comment>
<proteinExistence type="predicted"/>
<dbReference type="Proteomes" id="UP001341840">
    <property type="component" value="Unassembled WGS sequence"/>
</dbReference>
<sequence length="55" mass="6159">MGNTHNRFKETQRSPSVENFMGMRLAGSELMSVIIVGRVFTMTADDVPKSDSLIR</sequence>
<evidence type="ECO:0000256" key="1">
    <source>
        <dbReference type="SAM" id="Phobius"/>
    </source>
</evidence>
<feature type="non-terminal residue" evidence="2">
    <location>
        <position position="55"/>
    </location>
</feature>
<organism evidence="2 3">
    <name type="scientific">Stylosanthes scabra</name>
    <dbReference type="NCBI Taxonomy" id="79078"/>
    <lineage>
        <taxon>Eukaryota</taxon>
        <taxon>Viridiplantae</taxon>
        <taxon>Streptophyta</taxon>
        <taxon>Embryophyta</taxon>
        <taxon>Tracheophyta</taxon>
        <taxon>Spermatophyta</taxon>
        <taxon>Magnoliopsida</taxon>
        <taxon>eudicotyledons</taxon>
        <taxon>Gunneridae</taxon>
        <taxon>Pentapetalae</taxon>
        <taxon>rosids</taxon>
        <taxon>fabids</taxon>
        <taxon>Fabales</taxon>
        <taxon>Fabaceae</taxon>
        <taxon>Papilionoideae</taxon>
        <taxon>50 kb inversion clade</taxon>
        <taxon>dalbergioids sensu lato</taxon>
        <taxon>Dalbergieae</taxon>
        <taxon>Pterocarpus clade</taxon>
        <taxon>Stylosanthes</taxon>
    </lineage>
</organism>
<gene>
    <name evidence="2" type="ORF">PIB30_112420</name>
</gene>
<keyword evidence="1" id="KW-0472">Membrane</keyword>
<evidence type="ECO:0000313" key="2">
    <source>
        <dbReference type="EMBL" id="MED6178954.1"/>
    </source>
</evidence>
<keyword evidence="1" id="KW-1133">Transmembrane helix</keyword>
<evidence type="ECO:0000313" key="3">
    <source>
        <dbReference type="Proteomes" id="UP001341840"/>
    </source>
</evidence>
<keyword evidence="1" id="KW-0812">Transmembrane</keyword>
<protein>
    <submittedName>
        <fullName evidence="2">Uncharacterized protein</fullName>
    </submittedName>
</protein>
<accession>A0ABU6VZK4</accession>
<reference evidence="2 3" key="1">
    <citation type="journal article" date="2023" name="Plants (Basel)">
        <title>Bridging the Gap: Combining Genomics and Transcriptomics Approaches to Understand Stylosanthes scabra, an Orphan Legume from the Brazilian Caatinga.</title>
        <authorList>
            <person name="Ferreira-Neto J.R.C."/>
            <person name="da Silva M.D."/>
            <person name="Binneck E."/>
            <person name="de Melo N.F."/>
            <person name="da Silva R.H."/>
            <person name="de Melo A.L.T.M."/>
            <person name="Pandolfi V."/>
            <person name="Bustamante F.O."/>
            <person name="Brasileiro-Vidal A.C."/>
            <person name="Benko-Iseppon A.M."/>
        </authorList>
    </citation>
    <scope>NUCLEOTIDE SEQUENCE [LARGE SCALE GENOMIC DNA]</scope>
    <source>
        <tissue evidence="2">Leaves</tissue>
    </source>
</reference>
<feature type="transmembrane region" description="Helical" evidence="1">
    <location>
        <begin position="21"/>
        <end position="40"/>
    </location>
</feature>
<name>A0ABU6VZK4_9FABA</name>
<dbReference type="EMBL" id="JASCZI010159045">
    <property type="protein sequence ID" value="MED6178954.1"/>
    <property type="molecule type" value="Genomic_DNA"/>
</dbReference>